<dbReference type="OrthoDB" id="4701311at2"/>
<feature type="domain" description="AbiEi antitoxin N-terminal" evidence="1">
    <location>
        <begin position="1"/>
        <end position="42"/>
    </location>
</feature>
<dbReference type="Pfam" id="PF13338">
    <property type="entry name" value="AbiEi_4"/>
    <property type="match status" value="1"/>
</dbReference>
<sequence length="281" mass="31054">MQILDAVRAGGGIVRAQTLRERGCSSRALTQLVRSGMLVRPRGGWLAVPDADPHLIAAARDGVVLSCVTQARRLGLWVLEHDRTHVAAASHAGGVRIARSGDGRALATVHWMKPAVPRHPHHLIDPIENVLLLVAACQPLESALTIWESALRKQIVDPLALRRLPLPARARHLLELARPSADSGLETLFIVRLRWLRVPITAQLWIAGHHVDVLIGDRLVFQIDGGTHVDEQRSQDIAHDAQLLLMGYSVFRVGYRDVIDHWPRVQEMVSRAVAQGLHLAR</sequence>
<reference evidence="2 3" key="1">
    <citation type="submission" date="2016-10" db="EMBL/GenBank/DDBJ databases">
        <authorList>
            <person name="de Groot N.N."/>
        </authorList>
    </citation>
    <scope>NUCLEOTIDE SEQUENCE [LARGE SCALE GENOMIC DNA]</scope>
    <source>
        <strain evidence="2 3">DSM 23142</strain>
    </source>
</reference>
<dbReference type="Proteomes" id="UP000199009">
    <property type="component" value="Chromosome I"/>
</dbReference>
<dbReference type="InterPro" id="IPR025159">
    <property type="entry name" value="AbiEi_N"/>
</dbReference>
<evidence type="ECO:0000259" key="1">
    <source>
        <dbReference type="Pfam" id="PF13338"/>
    </source>
</evidence>
<dbReference type="AlphaFoldDB" id="A0A1G8AGH8"/>
<dbReference type="EMBL" id="LT629692">
    <property type="protein sequence ID" value="SDH20105.1"/>
    <property type="molecule type" value="Genomic_DNA"/>
</dbReference>
<accession>A0A1G8AGH8</accession>
<keyword evidence="3" id="KW-1185">Reference proteome</keyword>
<proteinExistence type="predicted"/>
<organism evidence="2 3">
    <name type="scientific">Microbacterium pygmaeum</name>
    <dbReference type="NCBI Taxonomy" id="370764"/>
    <lineage>
        <taxon>Bacteria</taxon>
        <taxon>Bacillati</taxon>
        <taxon>Actinomycetota</taxon>
        <taxon>Actinomycetes</taxon>
        <taxon>Micrococcales</taxon>
        <taxon>Microbacteriaceae</taxon>
        <taxon>Microbacterium</taxon>
    </lineage>
</organism>
<name>A0A1G8AGH8_9MICO</name>
<dbReference type="STRING" id="370764.SAMN04489810_2367"/>
<dbReference type="Gene3D" id="3.40.960.10">
    <property type="entry name" value="VSR Endonuclease"/>
    <property type="match status" value="1"/>
</dbReference>
<protein>
    <recommendedName>
        <fullName evidence="1">AbiEi antitoxin N-terminal domain-containing protein</fullName>
    </recommendedName>
</protein>
<evidence type="ECO:0000313" key="3">
    <source>
        <dbReference type="Proteomes" id="UP000199009"/>
    </source>
</evidence>
<gene>
    <name evidence="2" type="ORF">SAMN04489810_2367</name>
</gene>
<dbReference type="RefSeq" id="WP_091490333.1">
    <property type="nucleotide sequence ID" value="NZ_LT629692.1"/>
</dbReference>
<evidence type="ECO:0000313" key="2">
    <source>
        <dbReference type="EMBL" id="SDH20105.1"/>
    </source>
</evidence>